<dbReference type="Proteomes" id="UP001364472">
    <property type="component" value="Unassembled WGS sequence"/>
</dbReference>
<reference evidence="1 2" key="1">
    <citation type="journal article" date="2016" name="Antonie Van Leeuwenhoek">
        <title>Denitratimonas tolerans gen. nov., sp. nov., a denitrifying bacterium isolated from a bioreactor for tannery wastewater treatment.</title>
        <authorList>
            <person name="Han S.I."/>
            <person name="Kim J.O."/>
            <person name="Lee Y.R."/>
            <person name="Ekpeghere K.I."/>
            <person name="Koh S.C."/>
            <person name="Whang K.S."/>
        </authorList>
    </citation>
    <scope>NUCLEOTIDE SEQUENCE [LARGE SCALE GENOMIC DNA]</scope>
    <source>
        <strain evidence="1 2">KACC 17565</strain>
    </source>
</reference>
<dbReference type="Pfam" id="PF05635">
    <property type="entry name" value="23S_rRNA_IVP"/>
    <property type="match status" value="1"/>
</dbReference>
<protein>
    <submittedName>
        <fullName evidence="1">Four helix bundle protein</fullName>
    </submittedName>
</protein>
<proteinExistence type="predicted"/>
<dbReference type="PANTHER" id="PTHR38471">
    <property type="entry name" value="FOUR HELIX BUNDLE PROTEIN"/>
    <property type="match status" value="1"/>
</dbReference>
<dbReference type="InterPro" id="IPR036583">
    <property type="entry name" value="23S_rRNA_IVS_sf"/>
</dbReference>
<dbReference type="SUPFAM" id="SSF158446">
    <property type="entry name" value="IVS-encoded protein-like"/>
    <property type="match status" value="1"/>
</dbReference>
<dbReference type="CDD" id="cd16377">
    <property type="entry name" value="23S_rRNA_IVP_like"/>
    <property type="match status" value="1"/>
</dbReference>
<dbReference type="InterPro" id="IPR012657">
    <property type="entry name" value="23S_rRNA-intervening_sequence"/>
</dbReference>
<dbReference type="Gene3D" id="1.20.1440.60">
    <property type="entry name" value="23S rRNA-intervening sequence"/>
    <property type="match status" value="1"/>
</dbReference>
<organism evidence="1 2">
    <name type="scientific">Denitratimonas tolerans</name>
    <dbReference type="NCBI Taxonomy" id="1338420"/>
    <lineage>
        <taxon>Bacteria</taxon>
        <taxon>Pseudomonadati</taxon>
        <taxon>Pseudomonadota</taxon>
        <taxon>Gammaproteobacteria</taxon>
        <taxon>Lysobacterales</taxon>
        <taxon>Lysobacteraceae</taxon>
        <taxon>Denitratimonas</taxon>
    </lineage>
</organism>
<dbReference type="AlphaFoldDB" id="A0AAW9QV08"/>
<keyword evidence="2" id="KW-1185">Reference proteome</keyword>
<sequence length="141" mass="16041">MIRDSEQRPHQRLDVWRDGMALVEAIYRLSEGFPESERFGLAHQMRRSAVSVPSNITEGAARRSRQEYLRFLSIARGSLAELDTQMELAIRLGFRQRSDAPLELLNRCFARLNALIRSIDASAPTRTSPRATPHESLIPNP</sequence>
<evidence type="ECO:0000313" key="2">
    <source>
        <dbReference type="Proteomes" id="UP001364472"/>
    </source>
</evidence>
<dbReference type="EMBL" id="JBBDHC010000001">
    <property type="protein sequence ID" value="MEJ1248220.1"/>
    <property type="molecule type" value="Genomic_DNA"/>
</dbReference>
<dbReference type="RefSeq" id="WP_337333929.1">
    <property type="nucleotide sequence ID" value="NZ_JBBDHC010000001.1"/>
</dbReference>
<evidence type="ECO:0000313" key="1">
    <source>
        <dbReference type="EMBL" id="MEJ1248220.1"/>
    </source>
</evidence>
<gene>
    <name evidence="1" type="ORF">WB794_00800</name>
</gene>
<name>A0AAW9QV08_9GAMM</name>
<dbReference type="NCBIfam" id="TIGR02436">
    <property type="entry name" value="four helix bundle protein"/>
    <property type="match status" value="1"/>
</dbReference>
<comment type="caution">
    <text evidence="1">The sequence shown here is derived from an EMBL/GenBank/DDBJ whole genome shotgun (WGS) entry which is preliminary data.</text>
</comment>
<dbReference type="PANTHER" id="PTHR38471:SF2">
    <property type="entry name" value="FOUR HELIX BUNDLE PROTEIN"/>
    <property type="match status" value="1"/>
</dbReference>
<accession>A0AAW9QV08</accession>